<sequence>MADEGAVRNEAVGRPLVLFPARDKINGPIVDAMRKVLDAKPYAVTELSTDDPDTFAAAFRAPRPFLLVDAHSWVQPGWVGLGWRDTPIPQLGARVLVLGCCKGAQQEIRRTLRAGLQRPTPVLACTVDEAKYSHGPALWPHVLERVPDLVATASDPDAACLILKEALAMAHWSDRRRRLEPKWMVDVLQPLGRPANTHM</sequence>
<reference evidence="1 2" key="1">
    <citation type="submission" date="2016-10" db="EMBL/GenBank/DDBJ databases">
        <title>Genome sequence of Streptomyces gilvigriseus MUSC 26.</title>
        <authorList>
            <person name="Lee L.-H."/>
            <person name="Ser H.-L."/>
        </authorList>
    </citation>
    <scope>NUCLEOTIDE SEQUENCE [LARGE SCALE GENOMIC DNA]</scope>
    <source>
        <strain evidence="1 2">MUSC 26</strain>
    </source>
</reference>
<name>A0A1J7BE79_9ACTN</name>
<accession>A0A1J7BE79</accession>
<dbReference type="AlphaFoldDB" id="A0A1J7BE79"/>
<dbReference type="Proteomes" id="UP000243342">
    <property type="component" value="Unassembled WGS sequence"/>
</dbReference>
<keyword evidence="2" id="KW-1185">Reference proteome</keyword>
<comment type="caution">
    <text evidence="1">The sequence shown here is derived from an EMBL/GenBank/DDBJ whole genome shotgun (WGS) entry which is preliminary data.</text>
</comment>
<evidence type="ECO:0000313" key="2">
    <source>
        <dbReference type="Proteomes" id="UP000243342"/>
    </source>
</evidence>
<evidence type="ECO:0000313" key="1">
    <source>
        <dbReference type="EMBL" id="OIV36991.1"/>
    </source>
</evidence>
<organism evidence="1 2">
    <name type="scientific">Mangrovactinospora gilvigrisea</name>
    <dbReference type="NCBI Taxonomy" id="1428644"/>
    <lineage>
        <taxon>Bacteria</taxon>
        <taxon>Bacillati</taxon>
        <taxon>Actinomycetota</taxon>
        <taxon>Actinomycetes</taxon>
        <taxon>Kitasatosporales</taxon>
        <taxon>Streptomycetaceae</taxon>
        <taxon>Mangrovactinospora</taxon>
    </lineage>
</organism>
<proteinExistence type="predicted"/>
<protein>
    <submittedName>
        <fullName evidence="1">Uncharacterized protein</fullName>
    </submittedName>
</protein>
<dbReference type="EMBL" id="MLCF01000067">
    <property type="protein sequence ID" value="OIV36991.1"/>
    <property type="molecule type" value="Genomic_DNA"/>
</dbReference>
<gene>
    <name evidence="1" type="ORF">BIV57_13465</name>
</gene>